<evidence type="ECO:0000313" key="9">
    <source>
        <dbReference type="EMBL" id="MCW3475352.1"/>
    </source>
</evidence>
<evidence type="ECO:0000256" key="3">
    <source>
        <dbReference type="ARBA" id="ARBA00022475"/>
    </source>
</evidence>
<sequence>MNRANPLLWLGAALVVVQALAALASPWIAPYDPNVQDILARLQGPGAAHWLGTDNFGRDTLSRALFGYRTLFTISAASVLGALAVGGTLGVLAAWRGGWMDKVAMRLMDVLFAFPIILLAIGIIAVLGPGAFSTAIAIGVVYTPIFARMLRAPTLLLKDSEYVAAARAIGASDRRILGRHLLPNLSPVILVQASLSLSTAILVEASLSFLGLGTQPPTASLGRMLAESRNFLNFSPWPAVFSGAAILLAALGFNLFGDGLQDRLDPRLRSRR</sequence>
<dbReference type="PANTHER" id="PTHR43386:SF25">
    <property type="entry name" value="PEPTIDE ABC TRANSPORTER PERMEASE PROTEIN"/>
    <property type="match status" value="1"/>
</dbReference>
<keyword evidence="10" id="KW-1185">Reference proteome</keyword>
<dbReference type="SUPFAM" id="SSF161098">
    <property type="entry name" value="MetI-like"/>
    <property type="match status" value="1"/>
</dbReference>
<keyword evidence="5 7" id="KW-1133">Transmembrane helix</keyword>
<comment type="subcellular location">
    <subcellularLocation>
        <location evidence="1 7">Cell membrane</location>
        <topology evidence="1 7">Multi-pass membrane protein</topology>
    </subcellularLocation>
</comment>
<dbReference type="GO" id="GO:0005886">
    <property type="term" value="C:plasma membrane"/>
    <property type="evidence" value="ECO:0007669"/>
    <property type="project" value="UniProtKB-SubCell"/>
</dbReference>
<feature type="transmembrane region" description="Helical" evidence="7">
    <location>
        <begin position="107"/>
        <end position="126"/>
    </location>
</feature>
<evidence type="ECO:0000256" key="7">
    <source>
        <dbReference type="RuleBase" id="RU363032"/>
    </source>
</evidence>
<dbReference type="InterPro" id="IPR035906">
    <property type="entry name" value="MetI-like_sf"/>
</dbReference>
<dbReference type="Gene3D" id="1.10.3720.10">
    <property type="entry name" value="MetI-like"/>
    <property type="match status" value="1"/>
</dbReference>
<dbReference type="PROSITE" id="PS50928">
    <property type="entry name" value="ABC_TM1"/>
    <property type="match status" value="1"/>
</dbReference>
<dbReference type="Pfam" id="PF00528">
    <property type="entry name" value="BPD_transp_1"/>
    <property type="match status" value="1"/>
</dbReference>
<evidence type="ECO:0000256" key="5">
    <source>
        <dbReference type="ARBA" id="ARBA00022989"/>
    </source>
</evidence>
<dbReference type="Pfam" id="PF12911">
    <property type="entry name" value="OppC_N"/>
    <property type="match status" value="1"/>
</dbReference>
<organism evidence="9 10">
    <name type="scientific">Limobrevibacterium gyesilva</name>
    <dbReference type="NCBI Taxonomy" id="2991712"/>
    <lineage>
        <taxon>Bacteria</taxon>
        <taxon>Pseudomonadati</taxon>
        <taxon>Pseudomonadota</taxon>
        <taxon>Alphaproteobacteria</taxon>
        <taxon>Acetobacterales</taxon>
        <taxon>Acetobacteraceae</taxon>
        <taxon>Limobrevibacterium</taxon>
    </lineage>
</organism>
<keyword evidence="6 7" id="KW-0472">Membrane</keyword>
<proteinExistence type="inferred from homology"/>
<dbReference type="GO" id="GO:0055085">
    <property type="term" value="P:transmembrane transport"/>
    <property type="evidence" value="ECO:0007669"/>
    <property type="project" value="InterPro"/>
</dbReference>
<reference evidence="9" key="2">
    <citation type="submission" date="2022-10" db="EMBL/GenBank/DDBJ databases">
        <authorList>
            <person name="Trinh H.N."/>
        </authorList>
    </citation>
    <scope>NUCLEOTIDE SEQUENCE</scope>
    <source>
        <strain evidence="9">RN2-1</strain>
    </source>
</reference>
<keyword evidence="3" id="KW-1003">Cell membrane</keyword>
<evidence type="ECO:0000256" key="6">
    <source>
        <dbReference type="ARBA" id="ARBA00023136"/>
    </source>
</evidence>
<comment type="caution">
    <text evidence="9">The sequence shown here is derived from an EMBL/GenBank/DDBJ whole genome shotgun (WGS) entry which is preliminary data.</text>
</comment>
<evidence type="ECO:0000256" key="2">
    <source>
        <dbReference type="ARBA" id="ARBA00022448"/>
    </source>
</evidence>
<keyword evidence="4 7" id="KW-0812">Transmembrane</keyword>
<evidence type="ECO:0000313" key="10">
    <source>
        <dbReference type="Proteomes" id="UP001165679"/>
    </source>
</evidence>
<feature type="transmembrane region" description="Helical" evidence="7">
    <location>
        <begin position="237"/>
        <end position="257"/>
    </location>
</feature>
<evidence type="ECO:0000259" key="8">
    <source>
        <dbReference type="PROSITE" id="PS50928"/>
    </source>
</evidence>
<dbReference type="AlphaFoldDB" id="A0AA42CHV3"/>
<reference evidence="9" key="1">
    <citation type="submission" date="2022-09" db="EMBL/GenBank/DDBJ databases">
        <title>Rhodovastum sp. nov. RN2-1 isolated from soil in Seongnam, South Korea.</title>
        <authorList>
            <person name="Le N.T."/>
        </authorList>
    </citation>
    <scope>NUCLEOTIDE SEQUENCE</scope>
    <source>
        <strain evidence="9">RN2-1</strain>
    </source>
</reference>
<dbReference type="InterPro" id="IPR000515">
    <property type="entry name" value="MetI-like"/>
</dbReference>
<dbReference type="CDD" id="cd06261">
    <property type="entry name" value="TM_PBP2"/>
    <property type="match status" value="1"/>
</dbReference>
<evidence type="ECO:0000256" key="1">
    <source>
        <dbReference type="ARBA" id="ARBA00004651"/>
    </source>
</evidence>
<dbReference type="EMBL" id="JAPDNT010000008">
    <property type="protein sequence ID" value="MCW3475352.1"/>
    <property type="molecule type" value="Genomic_DNA"/>
</dbReference>
<protein>
    <submittedName>
        <fullName evidence="9">ABC transporter permease</fullName>
    </submittedName>
</protein>
<accession>A0AA42CHV3</accession>
<evidence type="ECO:0000256" key="4">
    <source>
        <dbReference type="ARBA" id="ARBA00022692"/>
    </source>
</evidence>
<dbReference type="PANTHER" id="PTHR43386">
    <property type="entry name" value="OLIGOPEPTIDE TRANSPORT SYSTEM PERMEASE PROTEIN APPC"/>
    <property type="match status" value="1"/>
</dbReference>
<keyword evidence="2 7" id="KW-0813">Transport</keyword>
<feature type="transmembrane region" description="Helical" evidence="7">
    <location>
        <begin position="71"/>
        <end position="95"/>
    </location>
</feature>
<dbReference type="Proteomes" id="UP001165679">
    <property type="component" value="Unassembled WGS sequence"/>
</dbReference>
<name>A0AA42CHV3_9PROT</name>
<feature type="transmembrane region" description="Helical" evidence="7">
    <location>
        <begin position="181"/>
        <end position="203"/>
    </location>
</feature>
<gene>
    <name evidence="9" type="ORF">OL599_12285</name>
</gene>
<dbReference type="InterPro" id="IPR050366">
    <property type="entry name" value="BP-dependent_transpt_permease"/>
</dbReference>
<dbReference type="InterPro" id="IPR025966">
    <property type="entry name" value="OppC_N"/>
</dbReference>
<dbReference type="RefSeq" id="WP_264714065.1">
    <property type="nucleotide sequence ID" value="NZ_JAPDNT010000008.1"/>
</dbReference>
<feature type="domain" description="ABC transmembrane type-1" evidence="8">
    <location>
        <begin position="68"/>
        <end position="257"/>
    </location>
</feature>
<comment type="similarity">
    <text evidence="7">Belongs to the binding-protein-dependent transport system permease family.</text>
</comment>